<name>A0ABU5I393_9HYPH</name>
<dbReference type="Gene3D" id="3.30.420.270">
    <property type="match status" value="1"/>
</dbReference>
<comment type="similarity">
    <text evidence="2 7">Belongs to the ExbD/TolR family.</text>
</comment>
<gene>
    <name evidence="9" type="ORF">U0C82_11860</name>
</gene>
<keyword evidence="7" id="KW-0813">Transport</keyword>
<evidence type="ECO:0000313" key="10">
    <source>
        <dbReference type="Proteomes" id="UP001294412"/>
    </source>
</evidence>
<dbReference type="Proteomes" id="UP001294412">
    <property type="component" value="Unassembled WGS sequence"/>
</dbReference>
<keyword evidence="7" id="KW-0653">Protein transport</keyword>
<feature type="transmembrane region" description="Helical" evidence="8">
    <location>
        <begin position="12"/>
        <end position="31"/>
    </location>
</feature>
<keyword evidence="3" id="KW-1003">Cell membrane</keyword>
<evidence type="ECO:0000256" key="5">
    <source>
        <dbReference type="ARBA" id="ARBA00022989"/>
    </source>
</evidence>
<evidence type="ECO:0000313" key="9">
    <source>
        <dbReference type="EMBL" id="MDY8109834.1"/>
    </source>
</evidence>
<organism evidence="9 10">
    <name type="scientific">Fulvimarina uroteuthidis</name>
    <dbReference type="NCBI Taxonomy" id="3098149"/>
    <lineage>
        <taxon>Bacteria</taxon>
        <taxon>Pseudomonadati</taxon>
        <taxon>Pseudomonadota</taxon>
        <taxon>Alphaproteobacteria</taxon>
        <taxon>Hyphomicrobiales</taxon>
        <taxon>Aurantimonadaceae</taxon>
        <taxon>Fulvimarina</taxon>
    </lineage>
</organism>
<evidence type="ECO:0000256" key="8">
    <source>
        <dbReference type="SAM" id="Phobius"/>
    </source>
</evidence>
<evidence type="ECO:0000256" key="3">
    <source>
        <dbReference type="ARBA" id="ARBA00022475"/>
    </source>
</evidence>
<evidence type="ECO:0000256" key="1">
    <source>
        <dbReference type="ARBA" id="ARBA00004162"/>
    </source>
</evidence>
<keyword evidence="6 8" id="KW-0472">Membrane</keyword>
<evidence type="ECO:0000256" key="4">
    <source>
        <dbReference type="ARBA" id="ARBA00022692"/>
    </source>
</evidence>
<dbReference type="InterPro" id="IPR003400">
    <property type="entry name" value="ExbD"/>
</dbReference>
<reference evidence="9 10" key="1">
    <citation type="submission" date="2023-12" db="EMBL/GenBank/DDBJ databases">
        <title>Description of Novel Strain Fulvimarina sp. 2208YS6-2-32 isolated from Uroteuthis (Photololigo) edulis.</title>
        <authorList>
            <person name="Park J.-S."/>
        </authorList>
    </citation>
    <scope>NUCLEOTIDE SEQUENCE [LARGE SCALE GENOMIC DNA]</scope>
    <source>
        <strain evidence="9 10">2208YS6-2-32</strain>
    </source>
</reference>
<dbReference type="Pfam" id="PF02472">
    <property type="entry name" value="ExbD"/>
    <property type="match status" value="1"/>
</dbReference>
<dbReference type="PANTHER" id="PTHR30558">
    <property type="entry name" value="EXBD MEMBRANE COMPONENT OF PMF-DRIVEN MACROMOLECULE IMPORT SYSTEM"/>
    <property type="match status" value="1"/>
</dbReference>
<accession>A0ABU5I393</accession>
<protein>
    <submittedName>
        <fullName evidence="9">Biopolymer transporter ExbD</fullName>
    </submittedName>
</protein>
<proteinExistence type="inferred from homology"/>
<keyword evidence="4 7" id="KW-0812">Transmembrane</keyword>
<sequence length="128" mass="13326">MRLGVKRSRRAALSMTSLIDVIFLLLLFFMLTSTFVRHQQVDIAPPAPRGAGAGSVPDVLLRAGAEGAITINGESVEPASIVERLKVLREAGGTTLLVKADEGAVSQTLVGAVEAARRAGFAAISVAD</sequence>
<evidence type="ECO:0000256" key="6">
    <source>
        <dbReference type="ARBA" id="ARBA00023136"/>
    </source>
</evidence>
<keyword evidence="10" id="KW-1185">Reference proteome</keyword>
<evidence type="ECO:0000256" key="2">
    <source>
        <dbReference type="ARBA" id="ARBA00005811"/>
    </source>
</evidence>
<comment type="caution">
    <text evidence="9">The sequence shown here is derived from an EMBL/GenBank/DDBJ whole genome shotgun (WGS) entry which is preliminary data.</text>
</comment>
<dbReference type="EMBL" id="JAXLPB010000003">
    <property type="protein sequence ID" value="MDY8109834.1"/>
    <property type="molecule type" value="Genomic_DNA"/>
</dbReference>
<evidence type="ECO:0000256" key="7">
    <source>
        <dbReference type="RuleBase" id="RU003879"/>
    </source>
</evidence>
<comment type="subcellular location">
    <subcellularLocation>
        <location evidence="1">Cell membrane</location>
        <topology evidence="1">Single-pass membrane protein</topology>
    </subcellularLocation>
    <subcellularLocation>
        <location evidence="7">Cell membrane</location>
        <topology evidence="7">Single-pass type II membrane protein</topology>
    </subcellularLocation>
</comment>
<dbReference type="PANTHER" id="PTHR30558:SF3">
    <property type="entry name" value="BIOPOLYMER TRANSPORT PROTEIN EXBD-RELATED"/>
    <property type="match status" value="1"/>
</dbReference>
<keyword evidence="5 8" id="KW-1133">Transmembrane helix</keyword>